<comment type="caution">
    <text evidence="2">The sequence shown here is derived from an EMBL/GenBank/DDBJ whole genome shotgun (WGS) entry which is preliminary data.</text>
</comment>
<dbReference type="PROSITE" id="PS50835">
    <property type="entry name" value="IG_LIKE"/>
    <property type="match status" value="1"/>
</dbReference>
<dbReference type="RefSeq" id="WP_100339412.1">
    <property type="nucleotide sequence ID" value="NZ_PGFJ01000001.1"/>
</dbReference>
<dbReference type="InterPro" id="IPR015919">
    <property type="entry name" value="Cadherin-like_sf"/>
</dbReference>
<dbReference type="GO" id="GO:0016020">
    <property type="term" value="C:membrane"/>
    <property type="evidence" value="ECO:0007669"/>
    <property type="project" value="InterPro"/>
</dbReference>
<dbReference type="NCBIfam" id="TIGR04131">
    <property type="entry name" value="Bac_Flav_CTERM"/>
    <property type="match status" value="1"/>
</dbReference>
<dbReference type="GO" id="GO:0005509">
    <property type="term" value="F:calcium ion binding"/>
    <property type="evidence" value="ECO:0007669"/>
    <property type="project" value="InterPro"/>
</dbReference>
<dbReference type="Pfam" id="PF02368">
    <property type="entry name" value="Big_2"/>
    <property type="match status" value="1"/>
</dbReference>
<organism evidence="2 3">
    <name type="scientific">Mucilaginibacter auburnensis</name>
    <dbReference type="NCBI Taxonomy" id="1457233"/>
    <lineage>
        <taxon>Bacteria</taxon>
        <taxon>Pseudomonadati</taxon>
        <taxon>Bacteroidota</taxon>
        <taxon>Sphingobacteriia</taxon>
        <taxon>Sphingobacteriales</taxon>
        <taxon>Sphingobacteriaceae</taxon>
        <taxon>Mucilaginibacter</taxon>
    </lineage>
</organism>
<dbReference type="Gene3D" id="2.120.10.30">
    <property type="entry name" value="TolB, C-terminal domain"/>
    <property type="match status" value="1"/>
</dbReference>
<dbReference type="SUPFAM" id="SSF101898">
    <property type="entry name" value="NHL repeat"/>
    <property type="match status" value="1"/>
</dbReference>
<dbReference type="PANTHER" id="PTHR13833">
    <property type="match status" value="1"/>
</dbReference>
<evidence type="ECO:0000259" key="1">
    <source>
        <dbReference type="PROSITE" id="PS50835"/>
    </source>
</evidence>
<dbReference type="InterPro" id="IPR013783">
    <property type="entry name" value="Ig-like_fold"/>
</dbReference>
<dbReference type="InterPro" id="IPR026341">
    <property type="entry name" value="T9SS_type_B"/>
</dbReference>
<dbReference type="SUPFAM" id="SSF49373">
    <property type="entry name" value="Invasin/intimin cell-adhesion fragments"/>
    <property type="match status" value="2"/>
</dbReference>
<dbReference type="OrthoDB" id="641420at2"/>
<feature type="domain" description="Ig-like" evidence="1">
    <location>
        <begin position="697"/>
        <end position="779"/>
    </location>
</feature>
<dbReference type="AlphaFoldDB" id="A0A2H9VQM4"/>
<evidence type="ECO:0000313" key="3">
    <source>
        <dbReference type="Proteomes" id="UP000242687"/>
    </source>
</evidence>
<name>A0A2H9VQM4_9SPHI</name>
<dbReference type="InterPro" id="IPR007110">
    <property type="entry name" value="Ig-like_dom"/>
</dbReference>
<gene>
    <name evidence="2" type="ORF">CLV57_0097</name>
</gene>
<dbReference type="InterPro" id="IPR011042">
    <property type="entry name" value="6-blade_b-propeller_TolB-like"/>
</dbReference>
<sequence length="871" mass="91261">MANLKSILFFLILLQVSFITNGQSALKLEIAKAPALKTLSSIQVHDIPTTITTPPNISYLSPQVFAINKPINLMVPNNTGGNIPAANYGQNVASIAFASALNQITGIVAEADGTLYAANYDSHEIMKVSPNGVISRYAGPVGYGTGANNGPLDQATFDNPDALVRDASGNLFVSDLGNNLIRKITRAGMVSTFAGNGTRGATNSPIGTMASFNYPRGMAIDATDNIYLADQGNNLIRKITPSGAVTTFAGTGSAGFTNGNIATATFDTPTAVGIDNAGNLYVADTGNGAVRKIATDGTVTTVATGLDRPRELRVDATNNIYVIAQNAGQLLRISPNGTVSKVADELGLTTAIALVLDGKGYAYVGRYGSIYKVSISGFTIDKPLPTGLSFNPQTGIITGTPTVMWPATNYTITAYNGGGSYSTTVNIAVDLTAKVPSVINFPVVQPDKLDQNNNYAPAATSNNLETPITFTSSNPAVATITPEGLVHLVGPGISTITANQAGNQNYTAANPVSQILTVIEHLYVDLPAFSAKTICSADFNVNAFIGDKLIPVTYTSSNTSVATISAQGDVKIVGPGTTTITILQNTTQQYYVSAIPKSQALTVGLPPAPQVSISPVYSGQCAGSAVTFTATGSNGGANPLYQWRVNNVAVNNTTNIFSSTTFKDGDQVTCTLINNDSPCLAGFPATSNTSIVALTNPVNTKVSIASSVNYVFPGTSITITANVTNGYPGAGYQWYVNGLLTGSNTAYLESKDFADGDEVRCVVAPANTCSLPAESQTLTIHLVDRVEIPNAFTPNADGINDTWFIKGLLGYPNCLVSVFDRNGQLLHRSKGYNTDWDGTTNGKSLPAATYYYVIDLNFQKKVMSGYVTILK</sequence>
<evidence type="ECO:0000313" key="2">
    <source>
        <dbReference type="EMBL" id="PJJ83119.1"/>
    </source>
</evidence>
<dbReference type="Gene3D" id="2.60.40.10">
    <property type="entry name" value="Immunoglobulins"/>
    <property type="match status" value="3"/>
</dbReference>
<reference evidence="2 3" key="1">
    <citation type="submission" date="2017-11" db="EMBL/GenBank/DDBJ databases">
        <title>Genomic Encyclopedia of Archaeal and Bacterial Type Strains, Phase II (KMG-II): From Individual Species to Whole Genera.</title>
        <authorList>
            <person name="Goeker M."/>
        </authorList>
    </citation>
    <scope>NUCLEOTIDE SEQUENCE [LARGE SCALE GENOMIC DNA]</scope>
    <source>
        <strain evidence="2 3">DSM 28175</strain>
    </source>
</reference>
<dbReference type="Gene3D" id="2.40.10.500">
    <property type="match status" value="1"/>
</dbReference>
<dbReference type="InterPro" id="IPR003343">
    <property type="entry name" value="Big_2"/>
</dbReference>
<dbReference type="Gene3D" id="2.60.40.1080">
    <property type="match status" value="2"/>
</dbReference>
<proteinExistence type="predicted"/>
<dbReference type="PANTHER" id="PTHR13833:SF71">
    <property type="entry name" value="NHL DOMAIN-CONTAINING PROTEIN"/>
    <property type="match status" value="1"/>
</dbReference>
<dbReference type="Pfam" id="PF13585">
    <property type="entry name" value="CHU_C"/>
    <property type="match status" value="1"/>
</dbReference>
<accession>A0A2H9VQM4</accession>
<dbReference type="InterPro" id="IPR008964">
    <property type="entry name" value="Invasin/intimin_cell_adhesion"/>
</dbReference>
<dbReference type="Proteomes" id="UP000242687">
    <property type="component" value="Unassembled WGS sequence"/>
</dbReference>
<dbReference type="SUPFAM" id="SSF49313">
    <property type="entry name" value="Cadherin-like"/>
    <property type="match status" value="1"/>
</dbReference>
<protein>
    <submittedName>
        <fullName evidence="2">Gliding motility-associated-like protein</fullName>
    </submittedName>
</protein>
<keyword evidence="3" id="KW-1185">Reference proteome</keyword>
<dbReference type="Pfam" id="PF05345">
    <property type="entry name" value="He_PIG"/>
    <property type="match status" value="1"/>
</dbReference>
<dbReference type="EMBL" id="PGFJ01000001">
    <property type="protein sequence ID" value="PJJ83119.1"/>
    <property type="molecule type" value="Genomic_DNA"/>
</dbReference>